<sequence length="350" mass="37493">MRPIIGIAIALTGSALFAGIAFAQTPTPPVASSAPIWTATAPGRPTLLLLPTIHKLTVDDPRIEDWLSQVAGRAEAVVLEAPLSVSKKELPTVLRHGQYGPQDNITNHVTTLTAEALARCARQSNLKIVPFFQLKPWLASLTVDAARTTGQTADSKPSPFRAGIDERLLKIAQKKMMPVIYLETLDQAMKLFDDMSPDEQEAYLKTSCANLTGGAPGEIDLGELEQAWLNSDMARIERLVTNHDPLESQSLYDADQYVFHAGTKNFAAAIEGYGYFHGKGPILIAVGAGHFFGDDSLLDRLKADGYTIAPPPGIINTACVQKAGDADPASQPSVTRAVSAVCPARPMRAG</sequence>
<dbReference type="AlphaFoldDB" id="A0A848ICZ9"/>
<dbReference type="PANTHER" id="PTHR40590">
    <property type="entry name" value="CYTOPLASMIC PROTEIN-RELATED"/>
    <property type="match status" value="1"/>
</dbReference>
<dbReference type="EMBL" id="JABBGJ010000007">
    <property type="protein sequence ID" value="NML97954.1"/>
    <property type="molecule type" value="Genomic_DNA"/>
</dbReference>
<evidence type="ECO:0000313" key="2">
    <source>
        <dbReference type="EMBL" id="NML97954.1"/>
    </source>
</evidence>
<dbReference type="InterPro" id="IPR047111">
    <property type="entry name" value="YbaP-like"/>
</dbReference>
<keyword evidence="3" id="KW-1185">Reference proteome</keyword>
<comment type="caution">
    <text evidence="2">The sequence shown here is derived from an EMBL/GenBank/DDBJ whole genome shotgun (WGS) entry which is preliminary data.</text>
</comment>
<feature type="signal peptide" evidence="1">
    <location>
        <begin position="1"/>
        <end position="23"/>
    </location>
</feature>
<gene>
    <name evidence="2" type="ORF">HHL24_08330</name>
</gene>
<evidence type="ECO:0000256" key="1">
    <source>
        <dbReference type="SAM" id="SignalP"/>
    </source>
</evidence>
<feature type="chain" id="PRO_5032962918" evidence="1">
    <location>
        <begin position="24"/>
        <end position="350"/>
    </location>
</feature>
<evidence type="ECO:0000313" key="3">
    <source>
        <dbReference type="Proteomes" id="UP000544134"/>
    </source>
</evidence>
<dbReference type="CDD" id="cd14789">
    <property type="entry name" value="Tiki"/>
    <property type="match status" value="1"/>
</dbReference>
<organism evidence="2 3">
    <name type="scientific">Paraburkholderia polaris</name>
    <dbReference type="NCBI Taxonomy" id="2728848"/>
    <lineage>
        <taxon>Bacteria</taxon>
        <taxon>Pseudomonadati</taxon>
        <taxon>Pseudomonadota</taxon>
        <taxon>Betaproteobacteria</taxon>
        <taxon>Burkholderiales</taxon>
        <taxon>Burkholderiaceae</taxon>
        <taxon>Paraburkholderia</taxon>
    </lineage>
</organism>
<protein>
    <submittedName>
        <fullName evidence="2">TraB/GumN family protein</fullName>
    </submittedName>
</protein>
<dbReference type="RefSeq" id="WP_169485022.1">
    <property type="nucleotide sequence ID" value="NZ_JABBGJ010000007.1"/>
</dbReference>
<dbReference type="Pfam" id="PF01963">
    <property type="entry name" value="TraB_PrgY_gumN"/>
    <property type="match status" value="1"/>
</dbReference>
<accession>A0A848ICZ9</accession>
<proteinExistence type="predicted"/>
<dbReference type="PANTHER" id="PTHR40590:SF1">
    <property type="entry name" value="CYTOPLASMIC PROTEIN"/>
    <property type="match status" value="1"/>
</dbReference>
<keyword evidence="1" id="KW-0732">Signal</keyword>
<name>A0A848ICZ9_9BURK</name>
<dbReference type="InterPro" id="IPR002816">
    <property type="entry name" value="TraB/PrgY/GumN_fam"/>
</dbReference>
<dbReference type="Proteomes" id="UP000544134">
    <property type="component" value="Unassembled WGS sequence"/>
</dbReference>
<reference evidence="2 3" key="1">
    <citation type="submission" date="2020-04" db="EMBL/GenBank/DDBJ databases">
        <title>Paraburkholderia sp. RP-4-7 isolated from soil.</title>
        <authorList>
            <person name="Dahal R.H."/>
        </authorList>
    </citation>
    <scope>NUCLEOTIDE SEQUENCE [LARGE SCALE GENOMIC DNA]</scope>
    <source>
        <strain evidence="2 3">RP-4-7</strain>
    </source>
</reference>